<protein>
    <recommendedName>
        <fullName evidence="3">ADP-ribose 1''-phosphate phosphatase</fullName>
        <ecNumber evidence="2">3.1.3.84</ecNumber>
    </recommendedName>
</protein>
<comment type="caution">
    <text evidence="6">The sequence shown here is derived from an EMBL/GenBank/DDBJ whole genome shotgun (WGS) entry which is preliminary data.</text>
</comment>
<dbReference type="SMART" id="SM00506">
    <property type="entry name" value="A1pp"/>
    <property type="match status" value="1"/>
</dbReference>
<reference evidence="6" key="1">
    <citation type="submission" date="2021-02" db="EMBL/GenBank/DDBJ databases">
        <title>Psilocybe cubensis genome.</title>
        <authorList>
            <person name="Mckernan K.J."/>
            <person name="Crawford S."/>
            <person name="Trippe A."/>
            <person name="Kane L.T."/>
            <person name="Mclaughlin S."/>
        </authorList>
    </citation>
    <scope>NUCLEOTIDE SEQUENCE [LARGE SCALE GENOMIC DNA]</scope>
    <source>
        <strain evidence="6">MGC-MH-2018</strain>
    </source>
</reference>
<dbReference type="GO" id="GO:0140291">
    <property type="term" value="P:peptidyl-glutamate ADP-deribosylation"/>
    <property type="evidence" value="ECO:0007669"/>
    <property type="project" value="TreeGrafter"/>
</dbReference>
<evidence type="ECO:0000259" key="5">
    <source>
        <dbReference type="PROSITE" id="PS51154"/>
    </source>
</evidence>
<dbReference type="PANTHER" id="PTHR12521:SF0">
    <property type="entry name" value="ADP-RIBOSE GLYCOHYDROLASE OARD1"/>
    <property type="match status" value="1"/>
</dbReference>
<evidence type="ECO:0000256" key="1">
    <source>
        <dbReference type="ARBA" id="ARBA00006575"/>
    </source>
</evidence>
<comment type="catalytic activity">
    <reaction evidence="4">
        <text>ADP-alpha-D-ribose 1''-phosphate + H2O = ADP-D-ribose + phosphate</text>
        <dbReference type="Rhea" id="RHEA:25029"/>
        <dbReference type="ChEBI" id="CHEBI:15377"/>
        <dbReference type="ChEBI" id="CHEBI:43474"/>
        <dbReference type="ChEBI" id="CHEBI:57967"/>
        <dbReference type="ChEBI" id="CHEBI:58753"/>
        <dbReference type="EC" id="3.1.3.84"/>
    </reaction>
</comment>
<dbReference type="CDD" id="cd02901">
    <property type="entry name" value="Macro_Poa1p-like"/>
    <property type="match status" value="1"/>
</dbReference>
<dbReference type="AlphaFoldDB" id="A0A8H8CHT1"/>
<dbReference type="SUPFAM" id="SSF52949">
    <property type="entry name" value="Macro domain-like"/>
    <property type="match status" value="1"/>
</dbReference>
<dbReference type="Gene3D" id="3.40.220.10">
    <property type="entry name" value="Leucine Aminopeptidase, subunit E, domain 1"/>
    <property type="match status" value="1"/>
</dbReference>
<dbReference type="OrthoDB" id="2155246at2759"/>
<dbReference type="InterPro" id="IPR050892">
    <property type="entry name" value="ADP-ribose_metab_enzymes"/>
</dbReference>
<feature type="domain" description="Macro" evidence="5">
    <location>
        <begin position="1"/>
        <end position="151"/>
    </location>
</feature>
<evidence type="ECO:0000256" key="2">
    <source>
        <dbReference type="ARBA" id="ARBA00012983"/>
    </source>
</evidence>
<evidence type="ECO:0000256" key="4">
    <source>
        <dbReference type="ARBA" id="ARBA00034427"/>
    </source>
</evidence>
<dbReference type="Pfam" id="PF01661">
    <property type="entry name" value="Macro"/>
    <property type="match status" value="1"/>
</dbReference>
<evidence type="ECO:0000256" key="3">
    <source>
        <dbReference type="ARBA" id="ARBA00019744"/>
    </source>
</evidence>
<name>A0A8H8CHT1_PSICU</name>
<sequence length="151" mass="16190">MGTNTISHIKASLFSAPAGTILVHACNTHGAWGSGIALAFRDIYPAAYGVYRAHCQAHGESLVGTCLLIPGDDAHDIACLFTSRAYGRRKDAPAQILAATRAAVMDLLEKNVSNKPLHACRFNSGKFGVPWQETEAVLKDLKVTMTVYSTD</sequence>
<dbReference type="EMBL" id="JAFIQS010000010">
    <property type="protein sequence ID" value="KAG5165319.1"/>
    <property type="molecule type" value="Genomic_DNA"/>
</dbReference>
<comment type="similarity">
    <text evidence="1">Belongs to the POA1 family.</text>
</comment>
<dbReference type="EC" id="3.1.3.84" evidence="2"/>
<evidence type="ECO:0000313" key="6">
    <source>
        <dbReference type="EMBL" id="KAG5165319.1"/>
    </source>
</evidence>
<dbReference type="InterPro" id="IPR002589">
    <property type="entry name" value="Macro_dom"/>
</dbReference>
<gene>
    <name evidence="6" type="ORF">JR316_010015</name>
</gene>
<organism evidence="6">
    <name type="scientific">Psilocybe cubensis</name>
    <name type="common">Psychedelic mushroom</name>
    <name type="synonym">Stropharia cubensis</name>
    <dbReference type="NCBI Taxonomy" id="181762"/>
    <lineage>
        <taxon>Eukaryota</taxon>
        <taxon>Fungi</taxon>
        <taxon>Dikarya</taxon>
        <taxon>Basidiomycota</taxon>
        <taxon>Agaricomycotina</taxon>
        <taxon>Agaricomycetes</taxon>
        <taxon>Agaricomycetidae</taxon>
        <taxon>Agaricales</taxon>
        <taxon>Agaricineae</taxon>
        <taxon>Strophariaceae</taxon>
        <taxon>Psilocybe</taxon>
    </lineage>
</organism>
<proteinExistence type="inferred from homology"/>
<dbReference type="PANTHER" id="PTHR12521">
    <property type="entry name" value="PROTEIN C6ORF130"/>
    <property type="match status" value="1"/>
</dbReference>
<accession>A0A8H8CHT1</accession>
<dbReference type="InterPro" id="IPR043472">
    <property type="entry name" value="Macro_dom-like"/>
</dbReference>
<dbReference type="PROSITE" id="PS51154">
    <property type="entry name" value="MACRO"/>
    <property type="match status" value="1"/>
</dbReference>